<proteinExistence type="predicted"/>
<feature type="domain" description="K Homology" evidence="3">
    <location>
        <begin position="78"/>
        <end position="151"/>
    </location>
</feature>
<reference evidence="4 5" key="1">
    <citation type="journal article" date="2016" name="Nat. Microbiol.">
        <title>Genomic inference of the metabolism of cosmopolitan subsurface Archaea, Hadesarchaea.</title>
        <authorList>
            <person name="Baker B.J."/>
            <person name="Saw J.H."/>
            <person name="Lind A.E."/>
            <person name="Lazar C.S."/>
            <person name="Hinrichs K.-U."/>
            <person name="Teske A.P."/>
            <person name="Ettema T.J."/>
        </authorList>
    </citation>
    <scope>NUCLEOTIDE SEQUENCE [LARGE SCALE GENOMIC DNA]</scope>
</reference>
<feature type="domain" description="K Homology" evidence="3">
    <location>
        <begin position="1"/>
        <end position="64"/>
    </location>
</feature>
<comment type="caution">
    <text evidence="4">The sequence shown here is derived from an EMBL/GenBank/DDBJ whole genome shotgun (WGS) entry which is preliminary data.</text>
</comment>
<organism evidence="4 5">
    <name type="scientific">Hadarchaeum yellowstonense</name>
    <dbReference type="NCBI Taxonomy" id="1776334"/>
    <lineage>
        <taxon>Archaea</taxon>
        <taxon>Methanobacteriati</taxon>
        <taxon>Candidatus Hadarchaeota</taxon>
        <taxon>Candidatus Hadarchaeia</taxon>
        <taxon>Candidatus Hadarchaeales</taxon>
        <taxon>Candidatus Hadarchaeaceae</taxon>
        <taxon>Candidatus Hadarchaeum</taxon>
    </lineage>
</organism>
<dbReference type="NCBIfam" id="TIGR03665">
    <property type="entry name" value="arCOG04150"/>
    <property type="match status" value="1"/>
</dbReference>
<dbReference type="Proteomes" id="UP000074294">
    <property type="component" value="Unassembled WGS sequence"/>
</dbReference>
<evidence type="ECO:0000256" key="1">
    <source>
        <dbReference type="ARBA" id="ARBA00022884"/>
    </source>
</evidence>
<accession>A0A147JUA5</accession>
<evidence type="ECO:0000259" key="3">
    <source>
        <dbReference type="SMART" id="SM00322"/>
    </source>
</evidence>
<dbReference type="SMART" id="SM00322">
    <property type="entry name" value="KH"/>
    <property type="match status" value="2"/>
</dbReference>
<dbReference type="FunFam" id="3.30.1370.10:FF:000076">
    <property type="entry name" value="KH domain protein"/>
    <property type="match status" value="1"/>
</dbReference>
<dbReference type="InterPro" id="IPR055211">
    <property type="entry name" value="KH_PNO1_2nd"/>
</dbReference>
<dbReference type="InterPro" id="IPR004088">
    <property type="entry name" value="KH_dom_type_1"/>
</dbReference>
<dbReference type="PANTHER" id="PTHR12826">
    <property type="entry name" value="RIBONUCLEASE Y"/>
    <property type="match status" value="1"/>
</dbReference>
<dbReference type="Pfam" id="PF22891">
    <property type="entry name" value="KH_PNO1_2nd"/>
    <property type="match status" value="1"/>
</dbReference>
<dbReference type="Pfam" id="PF00013">
    <property type="entry name" value="KH_1"/>
    <property type="match status" value="1"/>
</dbReference>
<dbReference type="EMBL" id="LQMQ01000049">
    <property type="protein sequence ID" value="KUO40097.1"/>
    <property type="molecule type" value="Genomic_DNA"/>
</dbReference>
<dbReference type="STRING" id="1776334.APZ16_05590"/>
<dbReference type="AlphaFoldDB" id="A0A147JUA5"/>
<dbReference type="PROSITE" id="PS50084">
    <property type="entry name" value="KH_TYPE_1"/>
    <property type="match status" value="1"/>
</dbReference>
<sequence length="183" mass="20395">MYVRIPIDRIGAAIGSNGEIKREIERRTSTKLTFDSETGCVKVEAGNDPLGALKAENVLKAIARGFSSERAFRLLDDDQFLEIVDITDFAGDSERAISRLRGRVIGEKGKTRETIERLTDTYVSIYGKTIAAIGSAEQIAVAREAIEMLLSGREHATVYKFLERKRREARENLLAAKQQGTYI</sequence>
<evidence type="ECO:0000256" key="2">
    <source>
        <dbReference type="PROSITE-ProRule" id="PRU00117"/>
    </source>
</evidence>
<dbReference type="CDD" id="cd22390">
    <property type="entry name" value="KH-I_Dim2p_like_rpt2"/>
    <property type="match status" value="1"/>
</dbReference>
<dbReference type="InterPro" id="IPR019964">
    <property type="entry name" value="KH_domain_protein_archaea"/>
</dbReference>
<dbReference type="InterPro" id="IPR036612">
    <property type="entry name" value="KH_dom_type_1_sf"/>
</dbReference>
<dbReference type="SUPFAM" id="SSF54791">
    <property type="entry name" value="Eukaryotic type KH-domain (KH-domain type I)"/>
    <property type="match status" value="2"/>
</dbReference>
<dbReference type="InterPro" id="IPR004087">
    <property type="entry name" value="KH_dom"/>
</dbReference>
<evidence type="ECO:0000313" key="5">
    <source>
        <dbReference type="Proteomes" id="UP000074294"/>
    </source>
</evidence>
<name>A0A147JUA5_HADYE</name>
<keyword evidence="1 2" id="KW-0694">RNA-binding</keyword>
<dbReference type="PANTHER" id="PTHR12826:SF13">
    <property type="entry name" value="RNA-BINDING PROTEIN PNO1"/>
    <property type="match status" value="1"/>
</dbReference>
<gene>
    <name evidence="4" type="ORF">APZ16_05590</name>
</gene>
<protein>
    <recommendedName>
        <fullName evidence="3">K Homology domain-containing protein</fullName>
    </recommendedName>
</protein>
<dbReference type="Gene3D" id="3.30.1370.10">
    <property type="entry name" value="K Homology domain, type 1"/>
    <property type="match status" value="2"/>
</dbReference>
<evidence type="ECO:0000313" key="4">
    <source>
        <dbReference type="EMBL" id="KUO40097.1"/>
    </source>
</evidence>
<dbReference type="GO" id="GO:0003723">
    <property type="term" value="F:RNA binding"/>
    <property type="evidence" value="ECO:0007669"/>
    <property type="project" value="UniProtKB-UniRule"/>
</dbReference>